<dbReference type="EMBL" id="VXRY01000418">
    <property type="protein sequence ID" value="MXY34461.1"/>
    <property type="molecule type" value="Genomic_DNA"/>
</dbReference>
<feature type="non-terminal residue" evidence="8">
    <location>
        <position position="368"/>
    </location>
</feature>
<name>A0A6B0Y167_9RHOB</name>
<dbReference type="InterPro" id="IPR006655">
    <property type="entry name" value="Mopterin_OxRdtase_prok_CS"/>
</dbReference>
<evidence type="ECO:0000259" key="6">
    <source>
        <dbReference type="Pfam" id="PF00384"/>
    </source>
</evidence>
<dbReference type="PROSITE" id="PS00490">
    <property type="entry name" value="MOLYBDOPTERIN_PROK_2"/>
    <property type="match status" value="1"/>
</dbReference>
<organism evidence="8">
    <name type="scientific">Boseongicola sp. SB0664_bin_43</name>
    <dbReference type="NCBI Taxonomy" id="2604844"/>
    <lineage>
        <taxon>Bacteria</taxon>
        <taxon>Pseudomonadati</taxon>
        <taxon>Pseudomonadota</taxon>
        <taxon>Alphaproteobacteria</taxon>
        <taxon>Rhodobacterales</taxon>
        <taxon>Paracoccaceae</taxon>
        <taxon>Boseongicola</taxon>
    </lineage>
</organism>
<dbReference type="AlphaFoldDB" id="A0A6B0Y167"/>
<comment type="caution">
    <text evidence="8">The sequence shown here is derived from an EMBL/GenBank/DDBJ whole genome shotgun (WGS) entry which is preliminary data.</text>
</comment>
<keyword evidence="3" id="KW-0500">Molybdenum</keyword>
<dbReference type="GO" id="GO:0030151">
    <property type="term" value="F:molybdenum ion binding"/>
    <property type="evidence" value="ECO:0007669"/>
    <property type="project" value="TreeGrafter"/>
</dbReference>
<dbReference type="Gene3D" id="2.40.40.20">
    <property type="match status" value="1"/>
</dbReference>
<comment type="cofactor">
    <cofactor evidence="1">
        <name>Mo-bis(molybdopterin guanine dinucleotide)</name>
        <dbReference type="ChEBI" id="CHEBI:60539"/>
    </cofactor>
</comment>
<dbReference type="SUPFAM" id="SSF50692">
    <property type="entry name" value="ADC-like"/>
    <property type="match status" value="1"/>
</dbReference>
<evidence type="ECO:0000256" key="3">
    <source>
        <dbReference type="ARBA" id="ARBA00022505"/>
    </source>
</evidence>
<dbReference type="Pfam" id="PF00384">
    <property type="entry name" value="Molybdopterin"/>
    <property type="match status" value="1"/>
</dbReference>
<feature type="domain" description="Molybdopterin dinucleotide-binding" evidence="7">
    <location>
        <begin position="306"/>
        <end position="367"/>
    </location>
</feature>
<dbReference type="PANTHER" id="PTHR43742:SF10">
    <property type="entry name" value="TRIMETHYLAMINE-N-OXIDE REDUCTASE 2"/>
    <property type="match status" value="1"/>
</dbReference>
<dbReference type="PANTHER" id="PTHR43742">
    <property type="entry name" value="TRIMETHYLAMINE-N-OXIDE REDUCTASE"/>
    <property type="match status" value="1"/>
</dbReference>
<dbReference type="GO" id="GO:0016491">
    <property type="term" value="F:oxidoreductase activity"/>
    <property type="evidence" value="ECO:0007669"/>
    <property type="project" value="UniProtKB-KW"/>
</dbReference>
<dbReference type="InterPro" id="IPR050612">
    <property type="entry name" value="Prok_Mopterin_Oxidored"/>
</dbReference>
<protein>
    <submittedName>
        <fullName evidence="8">Molybdopterin-dependent oxidoreductase</fullName>
    </submittedName>
</protein>
<accession>A0A6B0Y167</accession>
<keyword evidence="4" id="KW-0479">Metal-binding</keyword>
<evidence type="ECO:0000256" key="5">
    <source>
        <dbReference type="ARBA" id="ARBA00023002"/>
    </source>
</evidence>
<dbReference type="GO" id="GO:0030288">
    <property type="term" value="C:outer membrane-bounded periplasmic space"/>
    <property type="evidence" value="ECO:0007669"/>
    <property type="project" value="TreeGrafter"/>
</dbReference>
<dbReference type="GO" id="GO:0009055">
    <property type="term" value="F:electron transfer activity"/>
    <property type="evidence" value="ECO:0007669"/>
    <property type="project" value="TreeGrafter"/>
</dbReference>
<dbReference type="InterPro" id="IPR006656">
    <property type="entry name" value="Mopterin_OxRdtase"/>
</dbReference>
<dbReference type="InterPro" id="IPR006657">
    <property type="entry name" value="MoPterin_dinucl-bd_dom"/>
</dbReference>
<feature type="non-terminal residue" evidence="8">
    <location>
        <position position="1"/>
    </location>
</feature>
<evidence type="ECO:0000256" key="2">
    <source>
        <dbReference type="ARBA" id="ARBA00010312"/>
    </source>
</evidence>
<keyword evidence="5" id="KW-0560">Oxidoreductase</keyword>
<comment type="similarity">
    <text evidence="2">Belongs to the prokaryotic molybdopterin-containing oxidoreductase family.</text>
</comment>
<dbReference type="Gene3D" id="3.90.55.10">
    <property type="entry name" value="Dimethylsulfoxide Reductase, domain 3"/>
    <property type="match status" value="1"/>
</dbReference>
<dbReference type="Pfam" id="PF01568">
    <property type="entry name" value="Molydop_binding"/>
    <property type="match status" value="1"/>
</dbReference>
<dbReference type="SUPFAM" id="SSF53706">
    <property type="entry name" value="Formate dehydrogenase/DMSO reductase, domains 1-3"/>
    <property type="match status" value="1"/>
</dbReference>
<dbReference type="GO" id="GO:0009061">
    <property type="term" value="P:anaerobic respiration"/>
    <property type="evidence" value="ECO:0007669"/>
    <property type="project" value="TreeGrafter"/>
</dbReference>
<sequence length="368" mass="39793">ACAAGLQRADWGEQALWACVSLAAVLGQIGLPGGGYTVGYAVNAHVGNVARPFRWGSLPQGENPVSAFIPVAMISEMLLNPGAPYRYDGRTLALPDCGLVWWAGGNPFHHHQDLNRLRRAFQKPETVIVNEINWTATARHADIVLPVAAPQERTDFGAGQTDNVLVPMPKAVEPPGHARVEYEIYADLARRFGVERDFTEGRDEEAWLRRLWSDTRAAADAHGTPLPDWDVFMAGDIIELPDPSPTQVFLSEFRADPSKHPRATPSGRIELFSETVAGFGLGECAGHATWNVPHDLTSPAAKTYPLALVSGQPGTRLHSQYDNGALSMAGKVGGREPALINPADAAERRISDGDVVELFNDRGRCLAG</sequence>
<dbReference type="InterPro" id="IPR009010">
    <property type="entry name" value="Asp_de-COase-like_dom_sf"/>
</dbReference>
<evidence type="ECO:0000256" key="4">
    <source>
        <dbReference type="ARBA" id="ARBA00022723"/>
    </source>
</evidence>
<evidence type="ECO:0000259" key="7">
    <source>
        <dbReference type="Pfam" id="PF01568"/>
    </source>
</evidence>
<dbReference type="Gene3D" id="3.40.50.740">
    <property type="match status" value="1"/>
</dbReference>
<reference evidence="8" key="1">
    <citation type="submission" date="2019-09" db="EMBL/GenBank/DDBJ databases">
        <title>Characterisation of the sponge microbiome using genome-centric metagenomics.</title>
        <authorList>
            <person name="Engelberts J.P."/>
            <person name="Robbins S.J."/>
            <person name="De Goeij J.M."/>
            <person name="Aranda M."/>
            <person name="Bell S.C."/>
            <person name="Webster N.S."/>
        </authorList>
    </citation>
    <scope>NUCLEOTIDE SEQUENCE</scope>
    <source>
        <strain evidence="8">SB0664_bin_43</strain>
    </source>
</reference>
<feature type="domain" description="Molybdopterin oxidoreductase" evidence="6">
    <location>
        <begin position="3"/>
        <end position="190"/>
    </location>
</feature>
<proteinExistence type="inferred from homology"/>
<evidence type="ECO:0000256" key="1">
    <source>
        <dbReference type="ARBA" id="ARBA00001942"/>
    </source>
</evidence>
<dbReference type="GO" id="GO:0043546">
    <property type="term" value="F:molybdopterin cofactor binding"/>
    <property type="evidence" value="ECO:0007669"/>
    <property type="project" value="InterPro"/>
</dbReference>
<evidence type="ECO:0000313" key="8">
    <source>
        <dbReference type="EMBL" id="MXY34461.1"/>
    </source>
</evidence>
<gene>
    <name evidence="8" type="ORF">F4Y60_10345</name>
</gene>